<evidence type="ECO:0000256" key="3">
    <source>
        <dbReference type="ARBA" id="ARBA00022771"/>
    </source>
</evidence>
<dbReference type="GO" id="GO:0003677">
    <property type="term" value="F:DNA binding"/>
    <property type="evidence" value="ECO:0007669"/>
    <property type="project" value="InterPro"/>
</dbReference>
<sequence length="144" mass="16061">MATDATPCANNCGFYGNPNNRNLCSVCYMAFLKETGVKYFEQQINSKSKINLETRQSSSSGASESSETCDHNDPAPPKTKSRCEICRKKVGIIGFSCRCGGCFCGKHRYPEKHSCGFDYKEVGRTILAKQIVECKADKLEYRED</sequence>
<dbReference type="KEGG" id="cmo:103484207"/>
<dbReference type="PANTHER" id="PTHR10634">
    <property type="entry name" value="AN1-TYPE ZINC FINGER PROTEIN"/>
    <property type="match status" value="1"/>
</dbReference>
<comment type="function">
    <text evidence="1">May be involved in environmental stress response.</text>
</comment>
<feature type="domain" description="A20-type" evidence="7">
    <location>
        <begin position="2"/>
        <end position="36"/>
    </location>
</feature>
<evidence type="ECO:0000256" key="4">
    <source>
        <dbReference type="ARBA" id="ARBA00022833"/>
    </source>
</evidence>
<name>A0A1S3AZB4_CUCME</name>
<evidence type="ECO:0000256" key="5">
    <source>
        <dbReference type="PROSITE-ProRule" id="PRU00449"/>
    </source>
</evidence>
<dbReference type="SMART" id="SM00259">
    <property type="entry name" value="ZnF_A20"/>
    <property type="match status" value="1"/>
</dbReference>
<dbReference type="eggNOG" id="KOG3173">
    <property type="taxonomic scope" value="Eukaryota"/>
</dbReference>
<evidence type="ECO:0000313" key="10">
    <source>
        <dbReference type="Proteomes" id="UP001652600"/>
    </source>
</evidence>
<evidence type="ECO:0000259" key="8">
    <source>
        <dbReference type="PROSITE" id="PS51039"/>
    </source>
</evidence>
<evidence type="ECO:0000313" key="9">
    <source>
        <dbReference type="EnsemblPlants" id="MELO3C006837.2.1"/>
    </source>
</evidence>
<dbReference type="SMR" id="A0A1S3AZB4"/>
<feature type="region of interest" description="Disordered" evidence="6">
    <location>
        <begin position="51"/>
        <end position="80"/>
    </location>
</feature>
<dbReference type="Proteomes" id="UP001652600">
    <property type="component" value="Chromosome 6"/>
</dbReference>
<accession>A0A1S3AZB4</accession>
<feature type="domain" description="AN1-type" evidence="8">
    <location>
        <begin position="77"/>
        <end position="123"/>
    </location>
</feature>
<gene>
    <name evidence="11" type="primary">LOC103484207</name>
    <name evidence="9" type="synonym">103484207</name>
</gene>
<proteinExistence type="predicted"/>
<dbReference type="SMART" id="SM00154">
    <property type="entry name" value="ZnF_AN1"/>
    <property type="match status" value="1"/>
</dbReference>
<dbReference type="SUPFAM" id="SSF57716">
    <property type="entry name" value="Glucocorticoid receptor-like (DNA-binding domain)"/>
    <property type="match status" value="1"/>
</dbReference>
<dbReference type="InterPro" id="IPR002653">
    <property type="entry name" value="Znf_A20"/>
</dbReference>
<dbReference type="GO" id="GO:0008270">
    <property type="term" value="F:zinc ion binding"/>
    <property type="evidence" value="ECO:0007669"/>
    <property type="project" value="UniProtKB-KW"/>
</dbReference>
<dbReference type="InParanoid" id="A0A1S3AZB4"/>
<dbReference type="Gramene" id="MELO3C006837.2.1">
    <property type="protein sequence ID" value="MELO3C006837.2.1"/>
    <property type="gene ID" value="MELO3C006837.2"/>
</dbReference>
<evidence type="ECO:0000313" key="11">
    <source>
        <dbReference type="RefSeq" id="XP_008439392.1"/>
    </source>
</evidence>
<keyword evidence="2" id="KW-0479">Metal-binding</keyword>
<evidence type="ECO:0000256" key="2">
    <source>
        <dbReference type="ARBA" id="ARBA00022723"/>
    </source>
</evidence>
<dbReference type="Gene3D" id="4.10.1110.10">
    <property type="entry name" value="AN1-like Zinc finger"/>
    <property type="match status" value="1"/>
</dbReference>
<organism evidence="10 11">
    <name type="scientific">Cucumis melo</name>
    <name type="common">Muskmelon</name>
    <dbReference type="NCBI Taxonomy" id="3656"/>
    <lineage>
        <taxon>Eukaryota</taxon>
        <taxon>Viridiplantae</taxon>
        <taxon>Streptophyta</taxon>
        <taxon>Embryophyta</taxon>
        <taxon>Tracheophyta</taxon>
        <taxon>Spermatophyta</taxon>
        <taxon>Magnoliopsida</taxon>
        <taxon>eudicotyledons</taxon>
        <taxon>Gunneridae</taxon>
        <taxon>Pentapetalae</taxon>
        <taxon>rosids</taxon>
        <taxon>fabids</taxon>
        <taxon>Cucurbitales</taxon>
        <taxon>Cucurbitaceae</taxon>
        <taxon>Benincaseae</taxon>
        <taxon>Cucumis</taxon>
    </lineage>
</organism>
<dbReference type="PANTHER" id="PTHR10634:SF124">
    <property type="entry name" value="ZINC FINGER A20 AND AN1 DOMAIN-CONTAINING STRESS-ASSOCIATED PROTEIN 8-RELATED"/>
    <property type="match status" value="1"/>
</dbReference>
<dbReference type="Pfam" id="PF01754">
    <property type="entry name" value="zf-A20"/>
    <property type="match status" value="1"/>
</dbReference>
<evidence type="ECO:0000256" key="6">
    <source>
        <dbReference type="SAM" id="MobiDB-lite"/>
    </source>
</evidence>
<evidence type="ECO:0000259" key="7">
    <source>
        <dbReference type="PROSITE" id="PS51036"/>
    </source>
</evidence>
<keyword evidence="10" id="KW-1185">Reference proteome</keyword>
<dbReference type="PROSITE" id="PS51036">
    <property type="entry name" value="ZF_A20"/>
    <property type="match status" value="1"/>
</dbReference>
<reference evidence="9" key="1">
    <citation type="submission" date="2023-03" db="UniProtKB">
        <authorList>
            <consortium name="EnsemblPlants"/>
        </authorList>
    </citation>
    <scope>IDENTIFICATION</scope>
</reference>
<dbReference type="PROSITE" id="PS51039">
    <property type="entry name" value="ZF_AN1"/>
    <property type="match status" value="1"/>
</dbReference>
<dbReference type="AlphaFoldDB" id="A0A1S3AZB4"/>
<dbReference type="RefSeq" id="XP_008439392.1">
    <property type="nucleotide sequence ID" value="XM_008441170.1"/>
</dbReference>
<dbReference type="EnsemblPlants" id="MELO3C006837.2.1">
    <property type="protein sequence ID" value="MELO3C006837.2.1"/>
    <property type="gene ID" value="MELO3C006837.2"/>
</dbReference>
<dbReference type="SUPFAM" id="SSF118310">
    <property type="entry name" value="AN1-like Zinc finger"/>
    <property type="match status" value="1"/>
</dbReference>
<feature type="compositionally biased region" description="Low complexity" evidence="6">
    <location>
        <begin position="57"/>
        <end position="66"/>
    </location>
</feature>
<keyword evidence="3 5" id="KW-0863">Zinc-finger</keyword>
<reference evidence="11" key="2">
    <citation type="submission" date="2025-04" db="UniProtKB">
        <authorList>
            <consortium name="RefSeq"/>
        </authorList>
    </citation>
    <scope>IDENTIFICATION</scope>
</reference>
<dbReference type="GeneID" id="103484207"/>
<protein>
    <submittedName>
        <fullName evidence="11">Zinc finger A20 and AN1 domain-containing stress-associated protein 10-like</fullName>
    </submittedName>
</protein>
<dbReference type="OrthoDB" id="428577at2759"/>
<dbReference type="InterPro" id="IPR035896">
    <property type="entry name" value="AN1-like_Znf"/>
</dbReference>
<dbReference type="InterPro" id="IPR000058">
    <property type="entry name" value="Znf_AN1"/>
</dbReference>
<dbReference type="Pfam" id="PF01428">
    <property type="entry name" value="zf-AN1"/>
    <property type="match status" value="1"/>
</dbReference>
<keyword evidence="4" id="KW-0862">Zinc</keyword>
<dbReference type="InterPro" id="IPR050652">
    <property type="entry name" value="AN1_A20_ZnFinger"/>
</dbReference>
<evidence type="ECO:0000256" key="1">
    <source>
        <dbReference type="ARBA" id="ARBA00003732"/>
    </source>
</evidence>